<organism evidence="8 9">
    <name type="scientific">Bradyrhizobium macuxiense</name>
    <dbReference type="NCBI Taxonomy" id="1755647"/>
    <lineage>
        <taxon>Bacteria</taxon>
        <taxon>Pseudomonadati</taxon>
        <taxon>Pseudomonadota</taxon>
        <taxon>Alphaproteobacteria</taxon>
        <taxon>Hyphomicrobiales</taxon>
        <taxon>Nitrobacteraceae</taxon>
        <taxon>Bradyrhizobium</taxon>
    </lineage>
</organism>
<protein>
    <submittedName>
        <fullName evidence="8">Precorrin-3B synthase</fullName>
    </submittedName>
</protein>
<sequence>MSTVAVRGWCPGALRPMQSGDGLVVRIRPRGGRLDAAQAAGIAELAGRHGNGLIDLTSRANLQIRGVSDDSHLPLIDGLARLGLLDPDSESEARRNILVTPFWSAGDDTPSLASELELGLTSAPLNLPTKFGFAIDDGHERVLAGASADVRIERDSAGELLVRADGADRGRSVTRSEAVPVALALAEWFIASGGAKGDRRRMARHIAAGARLPDALRGDAEPAPRAAEPLPGLYPQGAMVGVAFGQVPHQTLSRLATAAQALRLTPWRMLLAEGMGEMPQDTDLITRADDPALRAIACSGAPRCRKAHADTRALASVLAPHIPAGARLHVSGCAKGCAHSGPATITLVATNDGFDLVRNGSTRDAPVMRGLSGASIVADPSALAGDR</sequence>
<dbReference type="Gene3D" id="3.30.413.10">
    <property type="entry name" value="Sulfite Reductase Hemoprotein, domain 1"/>
    <property type="match status" value="2"/>
</dbReference>
<proteinExistence type="predicted"/>
<evidence type="ECO:0000256" key="6">
    <source>
        <dbReference type="ARBA" id="ARBA00023014"/>
    </source>
</evidence>
<dbReference type="EMBL" id="LNCU01000077">
    <property type="protein sequence ID" value="KWV53326.1"/>
    <property type="molecule type" value="Genomic_DNA"/>
</dbReference>
<dbReference type="Pfam" id="PF03460">
    <property type="entry name" value="NIR_SIR_ferr"/>
    <property type="match status" value="1"/>
</dbReference>
<dbReference type="GO" id="GO:0016491">
    <property type="term" value="F:oxidoreductase activity"/>
    <property type="evidence" value="ECO:0007669"/>
    <property type="project" value="UniProtKB-KW"/>
</dbReference>
<keyword evidence="2" id="KW-0349">Heme</keyword>
<name>A0A109JQN7_9BRAD</name>
<dbReference type="NCBIfam" id="TIGR02435">
    <property type="entry name" value="CobG"/>
    <property type="match status" value="1"/>
</dbReference>
<evidence type="ECO:0000256" key="5">
    <source>
        <dbReference type="ARBA" id="ARBA00023004"/>
    </source>
</evidence>
<dbReference type="InterPro" id="IPR012798">
    <property type="entry name" value="Cbl_synth_CobG-like"/>
</dbReference>
<reference evidence="8 9" key="1">
    <citation type="submission" date="2015-11" db="EMBL/GenBank/DDBJ databases">
        <title>Draft Genome Sequence of the Strain BR 10303 (Bradyrhizobium sp.) isolated from nodules of Centrolobium paraense.</title>
        <authorList>
            <person name="Zelli J.E."/>
            <person name="Simoes-Araujo J.L."/>
            <person name="Barauna A.C."/>
            <person name="Silva K."/>
        </authorList>
    </citation>
    <scope>NUCLEOTIDE SEQUENCE [LARGE SCALE GENOMIC DNA]</scope>
    <source>
        <strain evidence="8 9">BR 10303</strain>
    </source>
</reference>
<dbReference type="SUPFAM" id="SSF56014">
    <property type="entry name" value="Nitrite and sulphite reductase 4Fe-4S domain-like"/>
    <property type="match status" value="1"/>
</dbReference>
<feature type="domain" description="Nitrite/Sulfite reductase ferredoxin-like" evidence="7">
    <location>
        <begin position="16"/>
        <end position="80"/>
    </location>
</feature>
<evidence type="ECO:0000256" key="2">
    <source>
        <dbReference type="ARBA" id="ARBA00022617"/>
    </source>
</evidence>
<evidence type="ECO:0000256" key="4">
    <source>
        <dbReference type="ARBA" id="ARBA00023002"/>
    </source>
</evidence>
<dbReference type="InterPro" id="IPR036136">
    <property type="entry name" value="Nit/Sulf_reduc_fer-like_dom_sf"/>
</dbReference>
<evidence type="ECO:0000259" key="7">
    <source>
        <dbReference type="Pfam" id="PF03460"/>
    </source>
</evidence>
<dbReference type="Gene3D" id="3.90.480.10">
    <property type="entry name" value="Sulfite Reductase Hemoprotein,Domain 2"/>
    <property type="match status" value="1"/>
</dbReference>
<dbReference type="SUPFAM" id="SSF55124">
    <property type="entry name" value="Nitrite/Sulfite reductase N-terminal domain-like"/>
    <property type="match status" value="1"/>
</dbReference>
<dbReference type="AlphaFoldDB" id="A0A109JQN7"/>
<dbReference type="InterPro" id="IPR005117">
    <property type="entry name" value="NiRdtase/SiRdtase_haem-b_fer"/>
</dbReference>
<dbReference type="RefSeq" id="WP_066508787.1">
    <property type="nucleotide sequence ID" value="NZ_LNCU01000077.1"/>
</dbReference>
<evidence type="ECO:0000313" key="8">
    <source>
        <dbReference type="EMBL" id="KWV53326.1"/>
    </source>
</evidence>
<keyword evidence="1" id="KW-0004">4Fe-4S</keyword>
<dbReference type="OrthoDB" id="7459360at2"/>
<dbReference type="Proteomes" id="UP000057737">
    <property type="component" value="Unassembled WGS sequence"/>
</dbReference>
<keyword evidence="3" id="KW-0479">Metal-binding</keyword>
<keyword evidence="6" id="KW-0411">Iron-sulfur</keyword>
<keyword evidence="4" id="KW-0560">Oxidoreductase</keyword>
<evidence type="ECO:0000256" key="1">
    <source>
        <dbReference type="ARBA" id="ARBA00022485"/>
    </source>
</evidence>
<gene>
    <name evidence="8" type="ORF">AS156_08180</name>
</gene>
<accession>A0A109JQN7</accession>
<dbReference type="InterPro" id="IPR045854">
    <property type="entry name" value="NO2/SO3_Rdtase_4Fe4S_sf"/>
</dbReference>
<dbReference type="GO" id="GO:0046872">
    <property type="term" value="F:metal ion binding"/>
    <property type="evidence" value="ECO:0007669"/>
    <property type="project" value="UniProtKB-KW"/>
</dbReference>
<dbReference type="GO" id="GO:0051539">
    <property type="term" value="F:4 iron, 4 sulfur cluster binding"/>
    <property type="evidence" value="ECO:0007669"/>
    <property type="project" value="UniProtKB-KW"/>
</dbReference>
<keyword evidence="9" id="KW-1185">Reference proteome</keyword>
<keyword evidence="5" id="KW-0408">Iron</keyword>
<evidence type="ECO:0000256" key="3">
    <source>
        <dbReference type="ARBA" id="ARBA00022723"/>
    </source>
</evidence>
<dbReference type="PANTHER" id="PTHR32439:SF9">
    <property type="entry name" value="BLR3264 PROTEIN"/>
    <property type="match status" value="1"/>
</dbReference>
<dbReference type="PANTHER" id="PTHR32439">
    <property type="entry name" value="FERREDOXIN--NITRITE REDUCTASE, CHLOROPLASTIC"/>
    <property type="match status" value="1"/>
</dbReference>
<dbReference type="InterPro" id="IPR051329">
    <property type="entry name" value="NIR_SIR_4Fe-4S"/>
</dbReference>
<comment type="caution">
    <text evidence="8">The sequence shown here is derived from an EMBL/GenBank/DDBJ whole genome shotgun (WGS) entry which is preliminary data.</text>
</comment>
<evidence type="ECO:0000313" key="9">
    <source>
        <dbReference type="Proteomes" id="UP000057737"/>
    </source>
</evidence>